<evidence type="ECO:0000256" key="1">
    <source>
        <dbReference type="SAM" id="Phobius"/>
    </source>
</evidence>
<protein>
    <submittedName>
        <fullName evidence="2">Uncharacterized protein</fullName>
    </submittedName>
</protein>
<gene>
    <name evidence="2" type="ORF">BTO11_12495</name>
</gene>
<evidence type="ECO:0000313" key="2">
    <source>
        <dbReference type="EMBL" id="PQJ54397.1"/>
    </source>
</evidence>
<accession>A0A2S7UWS7</accession>
<dbReference type="EMBL" id="MSCH01000003">
    <property type="protein sequence ID" value="PQJ54397.1"/>
    <property type="molecule type" value="Genomic_DNA"/>
</dbReference>
<feature type="transmembrane region" description="Helical" evidence="1">
    <location>
        <begin position="172"/>
        <end position="189"/>
    </location>
</feature>
<sequence length="244" mass="28850">MENKTTELPKKPLGLFEFMKADFKKFSVLLNVVLPVFYGLVWALIIFVTKADDMPSQSKYYMNYVNYIKSIFVDTDTLILYVSWAVPIFLIREFLKPITRYVIEWPVQYLLVKHRNKELRFQFDEKSNYGDRDGKYPLHRFTANFFERITPIILAVLQLKPLLLIYEMVMNIPYLLLMTVAFLMGLIGIKVPTFYNPLEFEFSTNHPRYDYLTVQDHNTPISLRNINNPSNAAYEILNDDYKGH</sequence>
<evidence type="ECO:0000313" key="3">
    <source>
        <dbReference type="Proteomes" id="UP000239007"/>
    </source>
</evidence>
<keyword evidence="1" id="KW-0472">Membrane</keyword>
<proteinExistence type="predicted"/>
<feature type="transmembrane region" description="Helical" evidence="1">
    <location>
        <begin position="67"/>
        <end position="91"/>
    </location>
</feature>
<name>A0A2S7UWS7_9GAMM</name>
<dbReference type="AlphaFoldDB" id="A0A2S7UWS7"/>
<dbReference type="Proteomes" id="UP000239007">
    <property type="component" value="Unassembled WGS sequence"/>
</dbReference>
<keyword evidence="1" id="KW-0812">Transmembrane</keyword>
<organism evidence="2 3">
    <name type="scientific">Psychrosphaera saromensis</name>
    <dbReference type="NCBI Taxonomy" id="716813"/>
    <lineage>
        <taxon>Bacteria</taxon>
        <taxon>Pseudomonadati</taxon>
        <taxon>Pseudomonadota</taxon>
        <taxon>Gammaproteobacteria</taxon>
        <taxon>Alteromonadales</taxon>
        <taxon>Pseudoalteromonadaceae</taxon>
        <taxon>Psychrosphaera</taxon>
    </lineage>
</organism>
<dbReference type="RefSeq" id="WP_105052912.1">
    <property type="nucleotide sequence ID" value="NZ_BMYG01000001.1"/>
</dbReference>
<reference evidence="2 3" key="1">
    <citation type="submission" date="2016-12" db="EMBL/GenBank/DDBJ databases">
        <title>Diversity of luminous bacteria.</title>
        <authorList>
            <person name="Yoshizawa S."/>
            <person name="Kogure K."/>
        </authorList>
    </citation>
    <scope>NUCLEOTIDE SEQUENCE [LARGE SCALE GENOMIC DNA]</scope>
    <source>
        <strain evidence="2 3">SA4-48</strain>
    </source>
</reference>
<feature type="transmembrane region" description="Helical" evidence="1">
    <location>
        <begin position="28"/>
        <end position="47"/>
    </location>
</feature>
<comment type="caution">
    <text evidence="2">The sequence shown here is derived from an EMBL/GenBank/DDBJ whole genome shotgun (WGS) entry which is preliminary data.</text>
</comment>
<keyword evidence="1" id="KW-1133">Transmembrane helix</keyword>
<keyword evidence="3" id="KW-1185">Reference proteome</keyword>